<sequence length="392" mass="42046">MLNSDNDAISKYKVGANSMMARVFLAFLTTAGIFYINIMPAVVSGLKEGLAFTNQQAGFVSSANLYGAAIGALTAVFLIKRINWRVWSYALLISLLVIDGICIFIEDPTLMVVVRFIHGLTGGLLVGIGFGIISRTTEADKTFGYLLFIQWSLGGFGLMFLPELVPSYGTAALFLSLIAFTLVTLLMMPFIPHYKVEQNQSTQQSKTQLSKTLLLLNLVAIFLFQAANMGLFAYIIGLGKAQGLSIEFMSPALASASWLALIGPFLVILIGTKYGRTIPLVTSILSTALCSLLLHYSDSAQVYLIANIIIGVTWAFSLPYMFGICSELDKAGQLAAMGGFASKVGLASGPMVGALILTGEQYDLVINVAVVTLILCAICVIKPAKVLDAKRS</sequence>
<feature type="transmembrane region" description="Helical" evidence="6">
    <location>
        <begin position="302"/>
        <end position="322"/>
    </location>
</feature>
<feature type="domain" description="Major facilitator superfamily (MFS) profile" evidence="7">
    <location>
        <begin position="213"/>
        <end position="392"/>
    </location>
</feature>
<keyword evidence="4 6" id="KW-1133">Transmembrane helix</keyword>
<feature type="transmembrane region" description="Helical" evidence="6">
    <location>
        <begin position="86"/>
        <end position="106"/>
    </location>
</feature>
<evidence type="ECO:0000313" key="9">
    <source>
        <dbReference type="Proteomes" id="UP000006251"/>
    </source>
</evidence>
<keyword evidence="9" id="KW-1185">Reference proteome</keyword>
<dbReference type="Gene3D" id="1.20.1250.20">
    <property type="entry name" value="MFS general substrate transporter like domains"/>
    <property type="match status" value="1"/>
</dbReference>
<feature type="transmembrane region" description="Helical" evidence="6">
    <location>
        <begin position="364"/>
        <end position="381"/>
    </location>
</feature>
<feature type="transmembrane region" description="Helical" evidence="6">
    <location>
        <begin position="63"/>
        <end position="79"/>
    </location>
</feature>
<dbReference type="InterPro" id="IPR050189">
    <property type="entry name" value="MFS_Efflux_Transporters"/>
</dbReference>
<dbReference type="GO" id="GO:0022857">
    <property type="term" value="F:transmembrane transporter activity"/>
    <property type="evidence" value="ECO:0007669"/>
    <property type="project" value="InterPro"/>
</dbReference>
<proteinExistence type="predicted"/>
<evidence type="ECO:0000256" key="5">
    <source>
        <dbReference type="ARBA" id="ARBA00023136"/>
    </source>
</evidence>
<keyword evidence="2" id="KW-1003">Cell membrane</keyword>
<dbReference type="Pfam" id="PF07690">
    <property type="entry name" value="MFS_1"/>
    <property type="match status" value="1"/>
</dbReference>
<dbReference type="Proteomes" id="UP000006251">
    <property type="component" value="Unassembled WGS sequence"/>
</dbReference>
<evidence type="ECO:0000313" key="8">
    <source>
        <dbReference type="EMBL" id="GAC28659.1"/>
    </source>
</evidence>
<dbReference type="EMBL" id="BAEQ01000028">
    <property type="protein sequence ID" value="GAC28659.1"/>
    <property type="molecule type" value="Genomic_DNA"/>
</dbReference>
<dbReference type="AlphaFoldDB" id="K6Y796"/>
<evidence type="ECO:0000256" key="4">
    <source>
        <dbReference type="ARBA" id="ARBA00022989"/>
    </source>
</evidence>
<dbReference type="PROSITE" id="PS50850">
    <property type="entry name" value="MFS"/>
    <property type="match status" value="1"/>
</dbReference>
<accession>K6Y796</accession>
<feature type="transmembrane region" description="Helical" evidence="6">
    <location>
        <begin position="334"/>
        <end position="358"/>
    </location>
</feature>
<feature type="transmembrane region" description="Helical" evidence="6">
    <location>
        <begin position="212"/>
        <end position="236"/>
    </location>
</feature>
<organism evidence="8 9">
    <name type="scientific">Brumicola pallidula DSM 14239 = ACAM 615</name>
    <dbReference type="NCBI Taxonomy" id="1121922"/>
    <lineage>
        <taxon>Bacteria</taxon>
        <taxon>Pseudomonadati</taxon>
        <taxon>Pseudomonadota</taxon>
        <taxon>Gammaproteobacteria</taxon>
        <taxon>Alteromonadales</taxon>
        <taxon>Alteromonadaceae</taxon>
        <taxon>Brumicola</taxon>
    </lineage>
</organism>
<evidence type="ECO:0000256" key="3">
    <source>
        <dbReference type="ARBA" id="ARBA00022692"/>
    </source>
</evidence>
<reference evidence="9" key="1">
    <citation type="journal article" date="2014" name="Environ. Microbiol.">
        <title>Comparative genomics of the marine bacterial genus Glaciecola reveals the high degree of genomic diversity and genomic characteristic for cold adaptation.</title>
        <authorList>
            <person name="Qin Q.L."/>
            <person name="Xie B.B."/>
            <person name="Yu Y."/>
            <person name="Shu Y.L."/>
            <person name="Rong J.C."/>
            <person name="Zhang Y.J."/>
            <person name="Zhao D.L."/>
            <person name="Chen X.L."/>
            <person name="Zhang X.Y."/>
            <person name="Chen B."/>
            <person name="Zhou B.C."/>
            <person name="Zhang Y.Z."/>
        </authorList>
    </citation>
    <scope>NUCLEOTIDE SEQUENCE [LARGE SCALE GENOMIC DNA]</scope>
    <source>
        <strain evidence="9">ACAM 615</strain>
    </source>
</reference>
<dbReference type="SUPFAM" id="SSF103473">
    <property type="entry name" value="MFS general substrate transporter"/>
    <property type="match status" value="1"/>
</dbReference>
<keyword evidence="3 6" id="KW-0812">Transmembrane</keyword>
<dbReference type="InterPro" id="IPR020846">
    <property type="entry name" value="MFS_dom"/>
</dbReference>
<evidence type="ECO:0000259" key="7">
    <source>
        <dbReference type="PROSITE" id="PS50850"/>
    </source>
</evidence>
<dbReference type="STRING" id="1121922.GCA_000428905_01968"/>
<dbReference type="PANTHER" id="PTHR43124:SF10">
    <property type="entry name" value="PURINE EFFLUX PUMP PBUE"/>
    <property type="match status" value="1"/>
</dbReference>
<feature type="transmembrane region" description="Helical" evidence="6">
    <location>
        <begin position="277"/>
        <end position="296"/>
    </location>
</feature>
<evidence type="ECO:0000256" key="6">
    <source>
        <dbReference type="SAM" id="Phobius"/>
    </source>
</evidence>
<comment type="caution">
    <text evidence="8">The sequence shown here is derived from an EMBL/GenBank/DDBJ whole genome shotgun (WGS) entry which is preliminary data.</text>
</comment>
<feature type="transmembrane region" description="Helical" evidence="6">
    <location>
        <begin position="21"/>
        <end position="43"/>
    </location>
</feature>
<dbReference type="InterPro" id="IPR011701">
    <property type="entry name" value="MFS"/>
</dbReference>
<feature type="transmembrane region" description="Helical" evidence="6">
    <location>
        <begin position="145"/>
        <end position="165"/>
    </location>
</feature>
<dbReference type="GO" id="GO:0005886">
    <property type="term" value="C:plasma membrane"/>
    <property type="evidence" value="ECO:0007669"/>
    <property type="project" value="UniProtKB-SubCell"/>
</dbReference>
<evidence type="ECO:0000256" key="1">
    <source>
        <dbReference type="ARBA" id="ARBA00004651"/>
    </source>
</evidence>
<dbReference type="InterPro" id="IPR036259">
    <property type="entry name" value="MFS_trans_sf"/>
</dbReference>
<comment type="subcellular location">
    <subcellularLocation>
        <location evidence="1">Cell membrane</location>
        <topology evidence="1">Multi-pass membrane protein</topology>
    </subcellularLocation>
</comment>
<dbReference type="RefSeq" id="WP_006010972.1">
    <property type="nucleotide sequence ID" value="NZ_BAEQ01000028.1"/>
</dbReference>
<feature type="transmembrane region" description="Helical" evidence="6">
    <location>
        <begin position="248"/>
        <end position="270"/>
    </location>
</feature>
<name>K6Y796_9ALTE</name>
<evidence type="ECO:0000256" key="2">
    <source>
        <dbReference type="ARBA" id="ARBA00022475"/>
    </source>
</evidence>
<feature type="transmembrane region" description="Helical" evidence="6">
    <location>
        <begin position="112"/>
        <end position="133"/>
    </location>
</feature>
<dbReference type="PANTHER" id="PTHR43124">
    <property type="entry name" value="PURINE EFFLUX PUMP PBUE"/>
    <property type="match status" value="1"/>
</dbReference>
<protein>
    <submittedName>
        <fullName evidence="8">Major facilitator superfamily MFS_1</fullName>
    </submittedName>
</protein>
<gene>
    <name evidence="8" type="ORF">GPAL_1797</name>
</gene>
<keyword evidence="5 6" id="KW-0472">Membrane</keyword>
<feature type="transmembrane region" description="Helical" evidence="6">
    <location>
        <begin position="171"/>
        <end position="191"/>
    </location>
</feature>